<dbReference type="AlphaFoldDB" id="A0A0K0E326"/>
<feature type="domain" description="Golgin subfamily A member 7/ERF4" evidence="4">
    <location>
        <begin position="55"/>
        <end position="140"/>
    </location>
</feature>
<reference evidence="6" key="1">
    <citation type="submission" date="2015-08" db="UniProtKB">
        <authorList>
            <consortium name="WormBaseParasite"/>
        </authorList>
    </citation>
    <scope>IDENTIFICATION</scope>
</reference>
<name>A0A0K0E326_STRER</name>
<keyword evidence="3" id="KW-0812">Transmembrane</keyword>
<evidence type="ECO:0000259" key="4">
    <source>
        <dbReference type="Pfam" id="PF10256"/>
    </source>
</evidence>
<keyword evidence="3" id="KW-1133">Transmembrane helix</keyword>
<dbReference type="WBParaSite" id="SSTP_0000389700.1">
    <property type="protein sequence ID" value="SSTP_0000389700.1"/>
    <property type="gene ID" value="SSTP_0000389700"/>
</dbReference>
<evidence type="ECO:0000313" key="7">
    <source>
        <dbReference type="WBParaSite" id="TCONS_00008244.p1"/>
    </source>
</evidence>
<evidence type="ECO:0000256" key="3">
    <source>
        <dbReference type="SAM" id="Phobius"/>
    </source>
</evidence>
<evidence type="ECO:0000313" key="6">
    <source>
        <dbReference type="WBParaSite" id="SSTP_0000389700.1"/>
    </source>
</evidence>
<dbReference type="InterPro" id="IPR039735">
    <property type="entry name" value="CHIC1/2"/>
</dbReference>
<organism evidence="6">
    <name type="scientific">Strongyloides stercoralis</name>
    <name type="common">Threadworm</name>
    <dbReference type="NCBI Taxonomy" id="6248"/>
    <lineage>
        <taxon>Eukaryota</taxon>
        <taxon>Metazoa</taxon>
        <taxon>Ecdysozoa</taxon>
        <taxon>Nematoda</taxon>
        <taxon>Chromadorea</taxon>
        <taxon>Rhabditida</taxon>
        <taxon>Tylenchina</taxon>
        <taxon>Panagrolaimomorpha</taxon>
        <taxon>Strongyloidoidea</taxon>
        <taxon>Strongyloididae</taxon>
        <taxon>Strongyloides</taxon>
    </lineage>
</organism>
<keyword evidence="5" id="KW-1185">Reference proteome</keyword>
<dbReference type="STRING" id="6248.A0A0K0E326"/>
<dbReference type="PANTHER" id="PTHR13005:SF4">
    <property type="entry name" value="CYSTEINE-RICH HYDROPHOBIC PROTEIN"/>
    <property type="match status" value="1"/>
</dbReference>
<dbReference type="Proteomes" id="UP000035681">
    <property type="component" value="Unplaced"/>
</dbReference>
<proteinExistence type="predicted"/>
<dbReference type="Pfam" id="PF10256">
    <property type="entry name" value="Erf4"/>
    <property type="match status" value="1"/>
</dbReference>
<protein>
    <submittedName>
        <fullName evidence="6 7">Erf4 domain-containing protein</fullName>
    </submittedName>
</protein>
<dbReference type="PANTHER" id="PTHR13005">
    <property type="entry name" value="CYSTEINE-RICH HYDROPHOBIC DOMAIN PROTEIN BRAIN X-LINKED PROTEIN"/>
    <property type="match status" value="1"/>
</dbReference>
<keyword evidence="2 3" id="KW-0472">Membrane</keyword>
<feature type="transmembrane region" description="Helical" evidence="3">
    <location>
        <begin position="89"/>
        <end position="113"/>
    </location>
</feature>
<dbReference type="GO" id="GO:0016020">
    <property type="term" value="C:membrane"/>
    <property type="evidence" value="ECO:0007669"/>
    <property type="project" value="UniProtKB-SubCell"/>
</dbReference>
<dbReference type="WBParaSite" id="TCONS_00008244.p1">
    <property type="protein sequence ID" value="TCONS_00008244.p1"/>
    <property type="gene ID" value="XLOC_006206"/>
</dbReference>
<evidence type="ECO:0000256" key="2">
    <source>
        <dbReference type="ARBA" id="ARBA00023136"/>
    </source>
</evidence>
<sequence length="172" mass="19907">MQMGEDEISVLHSDDNDSIEVLPDYTSELPKIQPICIRGHGSITIFGLNSHFDEDEFPLSLTGKVAPEELEHTLRSINKILRHTVPWNFRWFLCGIFFCCCTLGCSLWPVVFLNKRTICAIEKTLDFENNRLYHKLGLHWKLAKQQLDNNSYLSEYVLLLETIPKIPLFIPD</sequence>
<accession>A0A0K0E326</accession>
<comment type="subcellular location">
    <subcellularLocation>
        <location evidence="1">Membrane</location>
    </subcellularLocation>
</comment>
<dbReference type="InterPro" id="IPR019383">
    <property type="entry name" value="Golgin_A_7/ERF4"/>
</dbReference>
<evidence type="ECO:0000256" key="1">
    <source>
        <dbReference type="ARBA" id="ARBA00004370"/>
    </source>
</evidence>
<evidence type="ECO:0000313" key="5">
    <source>
        <dbReference type="Proteomes" id="UP000035681"/>
    </source>
</evidence>